<accession>A0A223M9E8</accession>
<protein>
    <submittedName>
        <fullName evidence="1">Uncharacterized protein</fullName>
    </submittedName>
</protein>
<sequence>MLDIIDLEIRNLSPEEKEKLFNQLSYREYPRTIQLNEKHKSFEDWYKYRISLSEEEETADIYELEEEADLLEDYNKWVDYSENAKYKFQGYFNKTQYYQNLDQALTYYFKEYDDEFIYFQKHHKNSLYNQIIKNHNKLDLYWDYEDVLKRLPEKVKEKIFISILRHIRDDQKFFEEWEKMDKAEQKKSLKENYFYSHMTKDLENYKNSKFFFVKPEEICEKFDNPEDEYILFALKNPVLAPAIHWEFGPALNPHYYVNNWILREHEFAEKEKKYRLEQGEKFEISNVKMKM</sequence>
<dbReference type="AlphaFoldDB" id="A0A223M9E8"/>
<evidence type="ECO:0000313" key="1">
    <source>
        <dbReference type="EMBL" id="ASU14188.1"/>
    </source>
</evidence>
<evidence type="ECO:0000313" key="2">
    <source>
        <dbReference type="Proteomes" id="UP000215452"/>
    </source>
</evidence>
<reference evidence="1 2" key="1">
    <citation type="submission" date="2017-08" db="EMBL/GenBank/DDBJ databases">
        <title>The complete genome sequence of a Mycoplasma hyopneumoniae isolate in Korea.</title>
        <authorList>
            <person name="Han J."/>
            <person name="Lee N."/>
        </authorList>
    </citation>
    <scope>NUCLEOTIDE SEQUENCE [LARGE SCALE GENOMIC DNA]</scope>
    <source>
        <strain evidence="1 2">KM014</strain>
    </source>
</reference>
<gene>
    <name evidence="1" type="ORF">CIB43_00277</name>
</gene>
<dbReference type="EMBL" id="CP022714">
    <property type="protein sequence ID" value="ASU14188.1"/>
    <property type="molecule type" value="Genomic_DNA"/>
</dbReference>
<organism evidence="1 2">
    <name type="scientific">Mesomycoplasma hyopneumoniae</name>
    <name type="common">Mycoplasma hyopneumoniae</name>
    <dbReference type="NCBI Taxonomy" id="2099"/>
    <lineage>
        <taxon>Bacteria</taxon>
        <taxon>Bacillati</taxon>
        <taxon>Mycoplasmatota</taxon>
        <taxon>Mycoplasmoidales</taxon>
        <taxon>Metamycoplasmataceae</taxon>
        <taxon>Mesomycoplasma</taxon>
    </lineage>
</organism>
<dbReference type="Proteomes" id="UP000215452">
    <property type="component" value="Chromosome"/>
</dbReference>
<proteinExistence type="predicted"/>
<name>A0A223M9E8_MESHO</name>